<accession>A0ABS7YBN7</accession>
<dbReference type="Proteomes" id="UP001198602">
    <property type="component" value="Unassembled WGS sequence"/>
</dbReference>
<dbReference type="EMBL" id="JAHYBX010000005">
    <property type="protein sequence ID" value="MCA1857100.1"/>
    <property type="molecule type" value="Genomic_DNA"/>
</dbReference>
<comment type="caution">
    <text evidence="1">The sequence shown here is derived from an EMBL/GenBank/DDBJ whole genome shotgun (WGS) entry which is preliminary data.</text>
</comment>
<keyword evidence="2" id="KW-1185">Reference proteome</keyword>
<protein>
    <recommendedName>
        <fullName evidence="3">Prepilin-type cleavage/methylation domain-containing protein</fullName>
    </recommendedName>
</protein>
<reference evidence="1 2" key="1">
    <citation type="submission" date="2021-07" db="EMBL/GenBank/DDBJ databases">
        <title>Characterization of Violacein-producing bacteria and related species.</title>
        <authorList>
            <person name="Wilson H.S."/>
            <person name="De Leon M.E."/>
        </authorList>
    </citation>
    <scope>NUCLEOTIDE SEQUENCE [LARGE SCALE GENOMIC DNA]</scope>
    <source>
        <strain evidence="1 2">HSC-2F05</strain>
    </source>
</reference>
<dbReference type="RefSeq" id="WP_225239342.1">
    <property type="nucleotide sequence ID" value="NZ_JAHYBX010000005.1"/>
</dbReference>
<gene>
    <name evidence="1" type="ORF">LE190_14355</name>
</gene>
<evidence type="ECO:0000313" key="1">
    <source>
        <dbReference type="EMBL" id="MCA1857100.1"/>
    </source>
</evidence>
<evidence type="ECO:0000313" key="2">
    <source>
        <dbReference type="Proteomes" id="UP001198602"/>
    </source>
</evidence>
<organism evidence="1 2">
    <name type="scientific">Massilia hydrophila</name>
    <dbReference type="NCBI Taxonomy" id="3044279"/>
    <lineage>
        <taxon>Bacteria</taxon>
        <taxon>Pseudomonadati</taxon>
        <taxon>Pseudomonadota</taxon>
        <taxon>Betaproteobacteria</taxon>
        <taxon>Burkholderiales</taxon>
        <taxon>Oxalobacteraceae</taxon>
        <taxon>Telluria group</taxon>
        <taxon>Massilia</taxon>
    </lineage>
</organism>
<sequence>MLLIIGGVLKARSLRDLAQAGVLAREMRDVREMVRTYQERYKATPGDDPAASLHFRADVTNGDGDGWITNLIVWPTNWLTPSRSSDESILFWNHVRLAGLAEGNPNRGEALNAMNGQLRVVSFTSANIPRKPAGSRAIRHVVCSGKIPGKIAKIMDQEMDDGNATQGIVWASAEANGEEIYANVFSPVFATPYTSHASFTVCMGF</sequence>
<name>A0ABS7YBN7_9BURK</name>
<proteinExistence type="predicted"/>
<evidence type="ECO:0008006" key="3">
    <source>
        <dbReference type="Google" id="ProtNLM"/>
    </source>
</evidence>